<proteinExistence type="predicted"/>
<dbReference type="GeneID" id="70179708"/>
<dbReference type="GO" id="GO:0006351">
    <property type="term" value="P:DNA-templated transcription"/>
    <property type="evidence" value="ECO:0007669"/>
    <property type="project" value="InterPro"/>
</dbReference>
<reference evidence="5" key="1">
    <citation type="journal article" date="2021" name="Nat. Commun.">
        <title>Genetic determinants of endophytism in the Arabidopsis root mycobiome.</title>
        <authorList>
            <person name="Mesny F."/>
            <person name="Miyauchi S."/>
            <person name="Thiergart T."/>
            <person name="Pickel B."/>
            <person name="Atanasova L."/>
            <person name="Karlsson M."/>
            <person name="Huettel B."/>
            <person name="Barry K.W."/>
            <person name="Haridas S."/>
            <person name="Chen C."/>
            <person name="Bauer D."/>
            <person name="Andreopoulos W."/>
            <person name="Pangilinan J."/>
            <person name="LaButti K."/>
            <person name="Riley R."/>
            <person name="Lipzen A."/>
            <person name="Clum A."/>
            <person name="Drula E."/>
            <person name="Henrissat B."/>
            <person name="Kohler A."/>
            <person name="Grigoriev I.V."/>
            <person name="Martin F.M."/>
            <person name="Hacquard S."/>
        </authorList>
    </citation>
    <scope>NUCLEOTIDE SEQUENCE</scope>
    <source>
        <strain evidence="5">MPI-CAGE-CH-0230</strain>
    </source>
</reference>
<accession>A0A9P8Y838</accession>
<dbReference type="PANTHER" id="PTHR47256">
    <property type="entry name" value="ZN(II)2CYS6 TRANSCRIPTION FACTOR (EUROFUNG)-RELATED"/>
    <property type="match status" value="1"/>
</dbReference>
<dbReference type="RefSeq" id="XP_046012115.1">
    <property type="nucleotide sequence ID" value="XM_046150162.1"/>
</dbReference>
<dbReference type="SUPFAM" id="SSF57701">
    <property type="entry name" value="Zn2/Cys6 DNA-binding domain"/>
    <property type="match status" value="1"/>
</dbReference>
<evidence type="ECO:0000313" key="5">
    <source>
        <dbReference type="EMBL" id="KAH7029827.1"/>
    </source>
</evidence>
<evidence type="ECO:0000256" key="2">
    <source>
        <dbReference type="ARBA" id="ARBA00023242"/>
    </source>
</evidence>
<dbReference type="AlphaFoldDB" id="A0A9P8Y838"/>
<feature type="region of interest" description="Disordered" evidence="3">
    <location>
        <begin position="1"/>
        <end position="36"/>
    </location>
</feature>
<gene>
    <name evidence="5" type="ORF">B0I36DRAFT_245517</name>
</gene>
<feature type="compositionally biased region" description="Low complexity" evidence="3">
    <location>
        <begin position="10"/>
        <end position="20"/>
    </location>
</feature>
<dbReference type="SMART" id="SM00066">
    <property type="entry name" value="GAL4"/>
    <property type="match status" value="1"/>
</dbReference>
<dbReference type="InterPro" id="IPR007219">
    <property type="entry name" value="XnlR_reg_dom"/>
</dbReference>
<feature type="domain" description="Zn(2)-C6 fungal-type" evidence="4">
    <location>
        <begin position="37"/>
        <end position="67"/>
    </location>
</feature>
<protein>
    <recommendedName>
        <fullName evidence="4">Zn(2)-C6 fungal-type domain-containing protein</fullName>
    </recommendedName>
</protein>
<name>A0A9P8Y838_9PEZI</name>
<dbReference type="Gene3D" id="4.10.240.10">
    <property type="entry name" value="Zn(2)-C6 fungal-type DNA-binding domain"/>
    <property type="match status" value="1"/>
</dbReference>
<evidence type="ECO:0000256" key="3">
    <source>
        <dbReference type="SAM" id="MobiDB-lite"/>
    </source>
</evidence>
<dbReference type="CDD" id="cd12148">
    <property type="entry name" value="fungal_TF_MHR"/>
    <property type="match status" value="1"/>
</dbReference>
<dbReference type="InterPro" id="IPR001138">
    <property type="entry name" value="Zn2Cys6_DnaBD"/>
</dbReference>
<dbReference type="CDD" id="cd00067">
    <property type="entry name" value="GAL4"/>
    <property type="match status" value="1"/>
</dbReference>
<dbReference type="PROSITE" id="PS50048">
    <property type="entry name" value="ZN2_CY6_FUNGAL_2"/>
    <property type="match status" value="1"/>
</dbReference>
<keyword evidence="2" id="KW-0539">Nucleus</keyword>
<dbReference type="Proteomes" id="UP000756346">
    <property type="component" value="Unassembled WGS sequence"/>
</dbReference>
<dbReference type="GO" id="GO:0008270">
    <property type="term" value="F:zinc ion binding"/>
    <property type="evidence" value="ECO:0007669"/>
    <property type="project" value="InterPro"/>
</dbReference>
<dbReference type="GO" id="GO:0003677">
    <property type="term" value="F:DNA binding"/>
    <property type="evidence" value="ECO:0007669"/>
    <property type="project" value="InterPro"/>
</dbReference>
<dbReference type="EMBL" id="JAGTJQ010000006">
    <property type="protein sequence ID" value="KAH7029827.1"/>
    <property type="molecule type" value="Genomic_DNA"/>
</dbReference>
<evidence type="ECO:0000256" key="1">
    <source>
        <dbReference type="ARBA" id="ARBA00022723"/>
    </source>
</evidence>
<dbReference type="PROSITE" id="PS00463">
    <property type="entry name" value="ZN2_CY6_FUNGAL_1"/>
    <property type="match status" value="1"/>
</dbReference>
<dbReference type="OrthoDB" id="426882at2759"/>
<sequence length="386" mass="43910">MDPATPPPQKQLRPLLPAQPGQWPVPGLPPGRKPGGACDHCRRRKVKCDGARPACKYCTKRGLACRYPTLEGETRSQALKRKYGELQSLEDPYVRVFAALRDRPEAEATALLRRLRQSDDVRFLARQIEQGDLLLQLALTPETNYRYEFPLKTTMPIHLLTPDNHYLDSLVYEWAPSTRPRDPPSSSALASLDVLTQTPYLKPFHAARVVHPLLDRVCPSRWTTVSADDKLMRAILEAYLLQEYHSYTVIQIDYFLDDMANMRDELCSPLLVNAVLTFACSSFRPFPDRVKYWDPATLGYRFFAETRRLWDLESDKASIPAIQAAVIIHAYYCLCGLDMLGWTYTFRAVQMGHAMNLFNGCPGPDTTPRMHNAAGFVAWALYSWQA</sequence>
<comment type="caution">
    <text evidence="5">The sequence shown here is derived from an EMBL/GenBank/DDBJ whole genome shotgun (WGS) entry which is preliminary data.</text>
</comment>
<dbReference type="InterPro" id="IPR053187">
    <property type="entry name" value="Notoamide_regulator"/>
</dbReference>
<keyword evidence="6" id="KW-1185">Reference proteome</keyword>
<dbReference type="Pfam" id="PF04082">
    <property type="entry name" value="Fungal_trans"/>
    <property type="match status" value="1"/>
</dbReference>
<dbReference type="InterPro" id="IPR036864">
    <property type="entry name" value="Zn2-C6_fun-type_DNA-bd_sf"/>
</dbReference>
<evidence type="ECO:0000313" key="6">
    <source>
        <dbReference type="Proteomes" id="UP000756346"/>
    </source>
</evidence>
<dbReference type="PANTHER" id="PTHR47256:SF1">
    <property type="entry name" value="ZN(II)2CYS6 TRANSCRIPTION FACTOR (EUROFUNG)"/>
    <property type="match status" value="1"/>
</dbReference>
<evidence type="ECO:0000259" key="4">
    <source>
        <dbReference type="PROSITE" id="PS50048"/>
    </source>
</evidence>
<dbReference type="GO" id="GO:0000981">
    <property type="term" value="F:DNA-binding transcription factor activity, RNA polymerase II-specific"/>
    <property type="evidence" value="ECO:0007669"/>
    <property type="project" value="InterPro"/>
</dbReference>
<dbReference type="Pfam" id="PF00172">
    <property type="entry name" value="Zn_clus"/>
    <property type="match status" value="1"/>
</dbReference>
<organism evidence="5 6">
    <name type="scientific">Microdochium trichocladiopsis</name>
    <dbReference type="NCBI Taxonomy" id="1682393"/>
    <lineage>
        <taxon>Eukaryota</taxon>
        <taxon>Fungi</taxon>
        <taxon>Dikarya</taxon>
        <taxon>Ascomycota</taxon>
        <taxon>Pezizomycotina</taxon>
        <taxon>Sordariomycetes</taxon>
        <taxon>Xylariomycetidae</taxon>
        <taxon>Xylariales</taxon>
        <taxon>Microdochiaceae</taxon>
        <taxon>Microdochium</taxon>
    </lineage>
</organism>
<keyword evidence="1" id="KW-0479">Metal-binding</keyword>